<evidence type="ECO:0000256" key="4">
    <source>
        <dbReference type="PROSITE-ProRule" id="PRU00042"/>
    </source>
</evidence>
<organism evidence="8 9">
    <name type="scientific">Diatrype stigma</name>
    <dbReference type="NCBI Taxonomy" id="117547"/>
    <lineage>
        <taxon>Eukaryota</taxon>
        <taxon>Fungi</taxon>
        <taxon>Dikarya</taxon>
        <taxon>Ascomycota</taxon>
        <taxon>Pezizomycotina</taxon>
        <taxon>Sordariomycetes</taxon>
        <taxon>Xylariomycetidae</taxon>
        <taxon>Xylariales</taxon>
        <taxon>Diatrypaceae</taxon>
        <taxon>Diatrype</taxon>
    </lineage>
</organism>
<feature type="domain" description="C2H2-type" evidence="7">
    <location>
        <begin position="551"/>
        <end position="580"/>
    </location>
</feature>
<dbReference type="Pfam" id="PF12171">
    <property type="entry name" value="zf-C2H2_jaz"/>
    <property type="match status" value="1"/>
</dbReference>
<dbReference type="PROSITE" id="PS50076">
    <property type="entry name" value="DNAJ_2"/>
    <property type="match status" value="1"/>
</dbReference>
<feature type="compositionally biased region" description="Basic and acidic residues" evidence="5">
    <location>
        <begin position="286"/>
        <end position="296"/>
    </location>
</feature>
<comment type="caution">
    <text evidence="8">The sequence shown here is derived from an EMBL/GenBank/DDBJ whole genome shotgun (WGS) entry which is preliminary data.</text>
</comment>
<dbReference type="InterPro" id="IPR003604">
    <property type="entry name" value="Matrin/U1-like-C_Znf_C2H2"/>
</dbReference>
<dbReference type="SUPFAM" id="SSF57667">
    <property type="entry name" value="beta-beta-alpha zinc fingers"/>
    <property type="match status" value="1"/>
</dbReference>
<dbReference type="CDD" id="cd06257">
    <property type="entry name" value="DnaJ"/>
    <property type="match status" value="1"/>
</dbReference>
<keyword evidence="1" id="KW-0479">Metal-binding</keyword>
<evidence type="ECO:0000256" key="1">
    <source>
        <dbReference type="ARBA" id="ARBA00022723"/>
    </source>
</evidence>
<dbReference type="InterPro" id="IPR051964">
    <property type="entry name" value="Chaperone_stress_response"/>
</dbReference>
<evidence type="ECO:0000256" key="3">
    <source>
        <dbReference type="ARBA" id="ARBA00022833"/>
    </source>
</evidence>
<dbReference type="PANTHER" id="PTHR44029">
    <property type="entry name" value="DNAJ HOMOLOG SUBFAMILY C MEMBER 21"/>
    <property type="match status" value="1"/>
</dbReference>
<dbReference type="Gene3D" id="1.10.287.110">
    <property type="entry name" value="DnaJ domain"/>
    <property type="match status" value="1"/>
</dbReference>
<evidence type="ECO:0000313" key="8">
    <source>
        <dbReference type="EMBL" id="KAK7752106.1"/>
    </source>
</evidence>
<protein>
    <recommendedName>
        <fullName evidence="10">DnaJ-domain-containing protein</fullName>
    </recommendedName>
</protein>
<feature type="compositionally biased region" description="Low complexity" evidence="5">
    <location>
        <begin position="274"/>
        <end position="283"/>
    </location>
</feature>
<feature type="domain" description="C2H2-type" evidence="7">
    <location>
        <begin position="339"/>
        <end position="363"/>
    </location>
</feature>
<keyword evidence="2 4" id="KW-0863">Zinc-finger</keyword>
<dbReference type="GO" id="GO:0003676">
    <property type="term" value="F:nucleic acid binding"/>
    <property type="evidence" value="ECO:0007669"/>
    <property type="project" value="InterPro"/>
</dbReference>
<dbReference type="PROSITE" id="PS00636">
    <property type="entry name" value="DNAJ_1"/>
    <property type="match status" value="1"/>
</dbReference>
<feature type="compositionally biased region" description="Acidic residues" evidence="5">
    <location>
        <begin position="456"/>
        <end position="471"/>
    </location>
</feature>
<evidence type="ECO:0000256" key="5">
    <source>
        <dbReference type="SAM" id="MobiDB-lite"/>
    </source>
</evidence>
<dbReference type="Proteomes" id="UP001320420">
    <property type="component" value="Unassembled WGS sequence"/>
</dbReference>
<dbReference type="SMART" id="SM00271">
    <property type="entry name" value="DnaJ"/>
    <property type="match status" value="1"/>
</dbReference>
<evidence type="ECO:0008006" key="10">
    <source>
        <dbReference type="Google" id="ProtNLM"/>
    </source>
</evidence>
<feature type="compositionally biased region" description="Basic residues" evidence="5">
    <location>
        <begin position="527"/>
        <end position="537"/>
    </location>
</feature>
<dbReference type="FunFam" id="1.10.287.110:FF:000046">
    <property type="entry name" value="dnaJ homolog subfamily C member 21"/>
    <property type="match status" value="1"/>
</dbReference>
<feature type="region of interest" description="Disordered" evidence="5">
    <location>
        <begin position="505"/>
        <end position="537"/>
    </location>
</feature>
<dbReference type="GO" id="GO:0005737">
    <property type="term" value="C:cytoplasm"/>
    <property type="evidence" value="ECO:0007669"/>
    <property type="project" value="TreeGrafter"/>
</dbReference>
<dbReference type="InterPro" id="IPR036869">
    <property type="entry name" value="J_dom_sf"/>
</dbReference>
<feature type="compositionally biased region" description="Basic and acidic residues" evidence="5">
    <location>
        <begin position="306"/>
        <end position="325"/>
    </location>
</feature>
<feature type="region of interest" description="Disordered" evidence="5">
    <location>
        <begin position="576"/>
        <end position="596"/>
    </location>
</feature>
<dbReference type="Gene3D" id="3.30.160.60">
    <property type="entry name" value="Classic Zinc Finger"/>
    <property type="match status" value="1"/>
</dbReference>
<gene>
    <name evidence="8" type="ORF">SLS62_005849</name>
</gene>
<dbReference type="PROSITE" id="PS50157">
    <property type="entry name" value="ZINC_FINGER_C2H2_2"/>
    <property type="match status" value="2"/>
</dbReference>
<feature type="compositionally biased region" description="Acidic residues" evidence="5">
    <location>
        <begin position="326"/>
        <end position="335"/>
    </location>
</feature>
<keyword evidence="9" id="KW-1185">Reference proteome</keyword>
<dbReference type="InterPro" id="IPR001623">
    <property type="entry name" value="DnaJ_domain"/>
</dbReference>
<evidence type="ECO:0000259" key="7">
    <source>
        <dbReference type="PROSITE" id="PS50157"/>
    </source>
</evidence>
<dbReference type="SMART" id="SM00451">
    <property type="entry name" value="ZnF_U1"/>
    <property type="match status" value="1"/>
</dbReference>
<dbReference type="InterPro" id="IPR022755">
    <property type="entry name" value="Znf_C2H2_jaz"/>
</dbReference>
<feature type="compositionally biased region" description="Low complexity" evidence="5">
    <location>
        <begin position="436"/>
        <end position="455"/>
    </location>
</feature>
<dbReference type="EMBL" id="JAKJXP020000041">
    <property type="protein sequence ID" value="KAK7752106.1"/>
    <property type="molecule type" value="Genomic_DNA"/>
</dbReference>
<feature type="compositionally biased region" description="Basic and acidic residues" evidence="5">
    <location>
        <begin position="375"/>
        <end position="393"/>
    </location>
</feature>
<feature type="compositionally biased region" description="Low complexity" evidence="5">
    <location>
        <begin position="157"/>
        <end position="167"/>
    </location>
</feature>
<reference evidence="8 9" key="1">
    <citation type="submission" date="2024-02" db="EMBL/GenBank/DDBJ databases">
        <title>De novo assembly and annotation of 12 fungi associated with fruit tree decline syndrome in Ontario, Canada.</title>
        <authorList>
            <person name="Sulman M."/>
            <person name="Ellouze W."/>
            <person name="Ilyukhin E."/>
        </authorList>
    </citation>
    <scope>NUCLEOTIDE SEQUENCE [LARGE SCALE GENOMIC DNA]</scope>
    <source>
        <strain evidence="8 9">M11/M66-122</strain>
    </source>
</reference>
<name>A0AAN9YPE2_9PEZI</name>
<keyword evidence="3" id="KW-0862">Zinc</keyword>
<dbReference type="AlphaFoldDB" id="A0AAN9YPE2"/>
<dbReference type="InterPro" id="IPR036236">
    <property type="entry name" value="Znf_C2H2_sf"/>
</dbReference>
<dbReference type="SUPFAM" id="SSF46565">
    <property type="entry name" value="Chaperone J-domain"/>
    <property type="match status" value="1"/>
</dbReference>
<dbReference type="GO" id="GO:0008270">
    <property type="term" value="F:zinc ion binding"/>
    <property type="evidence" value="ECO:0007669"/>
    <property type="project" value="UniProtKB-KW"/>
</dbReference>
<feature type="region of interest" description="Disordered" evidence="5">
    <location>
        <begin position="353"/>
        <end position="475"/>
    </location>
</feature>
<sequence>MGAEQSSNRGAADKAPQKTDYYELLGVDSHAGDDEIKKAYRKKALELHPDRNYGDVERATQRFAEVQAAYEVLSDPQERAWYDSHHDAILRGDDPTDADAAAGPQHYHNVRLTTADEIYALIGRFNKTVPLDDSPGSFFTVLRETFERIADAEYAAAADSDDPSASSVPEYPSFGTSQDGERTARAFYGPAWQHFSTRLGFAWRDRWRLADAPDRRVRRLMEKENRKAREDAAREYADAVRALVAFVRKRDPRSGAGTGGSAVSEAERQKVLREAAAAQAARSRAAHQEKLKKSEAGDAFVVPEWARSRGEGEGEGEGRGEHDSEFATEEEEESEVEHFECVVCGKIFKSEKQYEAHEKSKKHIKAVQQLRRQMRKENANLDLDQDRDQDRDQSGGGADGGNDDGAPAALEEEEPDVADEGDPSPPSPSLEEDETAAPSKGTAATATPTTAMTSDGEGEGESEHDDDIDDDYASRDAVEARLTTGGAKQTKVDDDLKLAGHVADISLKSEDEDEEGESQVTAQSLKKMGKAKAKREKKAARQAAEAVSGSHTCTGCNASFDSKTKLFKHLDESGHAALKTAGPASSNKSSKKKKRR</sequence>
<feature type="compositionally biased region" description="Acidic residues" evidence="5">
    <location>
        <begin position="410"/>
        <end position="422"/>
    </location>
</feature>
<proteinExistence type="predicted"/>
<dbReference type="InterPro" id="IPR018253">
    <property type="entry name" value="DnaJ_domain_CS"/>
</dbReference>
<dbReference type="SMART" id="SM00355">
    <property type="entry name" value="ZnF_C2H2"/>
    <property type="match status" value="2"/>
</dbReference>
<dbReference type="PRINTS" id="PR00625">
    <property type="entry name" value="JDOMAIN"/>
</dbReference>
<dbReference type="Pfam" id="PF00226">
    <property type="entry name" value="DnaJ"/>
    <property type="match status" value="1"/>
</dbReference>
<feature type="region of interest" description="Disordered" evidence="5">
    <location>
        <begin position="157"/>
        <end position="179"/>
    </location>
</feature>
<accession>A0AAN9YPE2</accession>
<dbReference type="PANTHER" id="PTHR44029:SF1">
    <property type="entry name" value="DNAJ HOMOLOG SUBFAMILY C MEMBER 21"/>
    <property type="match status" value="1"/>
</dbReference>
<dbReference type="InterPro" id="IPR013087">
    <property type="entry name" value="Znf_C2H2_type"/>
</dbReference>
<dbReference type="InterPro" id="IPR054076">
    <property type="entry name" value="ZUO1-like_ZHD"/>
</dbReference>
<feature type="domain" description="J" evidence="6">
    <location>
        <begin position="20"/>
        <end position="86"/>
    </location>
</feature>
<dbReference type="PROSITE" id="PS00028">
    <property type="entry name" value="ZINC_FINGER_C2H2_1"/>
    <property type="match status" value="2"/>
</dbReference>
<dbReference type="Pfam" id="PF21884">
    <property type="entry name" value="ZUO1-like_ZHD"/>
    <property type="match status" value="1"/>
</dbReference>
<feature type="region of interest" description="Disordered" evidence="5">
    <location>
        <begin position="274"/>
        <end position="338"/>
    </location>
</feature>
<evidence type="ECO:0000256" key="2">
    <source>
        <dbReference type="ARBA" id="ARBA00022771"/>
    </source>
</evidence>
<evidence type="ECO:0000313" key="9">
    <source>
        <dbReference type="Proteomes" id="UP001320420"/>
    </source>
</evidence>
<evidence type="ECO:0000259" key="6">
    <source>
        <dbReference type="PROSITE" id="PS50076"/>
    </source>
</evidence>